<dbReference type="InterPro" id="IPR000209">
    <property type="entry name" value="Peptidase_S8/S53_dom"/>
</dbReference>
<dbReference type="InterPro" id="IPR036852">
    <property type="entry name" value="Peptidase_S8/S53_dom_sf"/>
</dbReference>
<keyword evidence="8 11" id="KW-0720">Serine protease</keyword>
<feature type="binding site" evidence="11">
    <location>
        <position position="556"/>
    </location>
    <ligand>
        <name>Ca(2+)</name>
        <dbReference type="ChEBI" id="CHEBI:29108"/>
    </ligand>
</feature>
<dbReference type="PROSITE" id="PS51695">
    <property type="entry name" value="SEDOLISIN"/>
    <property type="match status" value="1"/>
</dbReference>
<feature type="active site" description="Charge relay system" evidence="11">
    <location>
        <position position="515"/>
    </location>
</feature>
<comment type="function">
    <text evidence="2">Secreted tripeptidyl-peptidase which degrades proteins at acidic pHs and is involved in virulence.</text>
</comment>
<name>A0ABR1J2G3_9AGAR</name>
<evidence type="ECO:0000256" key="2">
    <source>
        <dbReference type="ARBA" id="ARBA00002451"/>
    </source>
</evidence>
<comment type="caution">
    <text evidence="15">The sequence shown here is derived from an EMBL/GenBank/DDBJ whole genome shotgun (WGS) entry which is preliminary data.</text>
</comment>
<evidence type="ECO:0000256" key="5">
    <source>
        <dbReference type="ARBA" id="ARBA00022670"/>
    </source>
</evidence>
<dbReference type="EC" id="3.4.14.10" evidence="4"/>
<dbReference type="SMART" id="SM00944">
    <property type="entry name" value="Pro-kuma_activ"/>
    <property type="match status" value="1"/>
</dbReference>
<feature type="active site" description="Charge relay system" evidence="11">
    <location>
        <position position="315"/>
    </location>
</feature>
<dbReference type="SUPFAM" id="SSF54897">
    <property type="entry name" value="Protease propeptides/inhibitors"/>
    <property type="match status" value="1"/>
</dbReference>
<keyword evidence="9 11" id="KW-0106">Calcium</keyword>
<evidence type="ECO:0000256" key="12">
    <source>
        <dbReference type="SAM" id="MobiDB-lite"/>
    </source>
</evidence>
<comment type="catalytic activity">
    <reaction evidence="1">
        <text>Release of an N-terminal tripeptide from a polypeptide.</text>
        <dbReference type="EC" id="3.4.14.10"/>
    </reaction>
</comment>
<dbReference type="CDD" id="cd04056">
    <property type="entry name" value="Peptidases_S53"/>
    <property type="match status" value="1"/>
</dbReference>
<feature type="active site" description="Charge relay system" evidence="11">
    <location>
        <position position="319"/>
    </location>
</feature>
<evidence type="ECO:0000256" key="10">
    <source>
        <dbReference type="ARBA" id="ARBA00023145"/>
    </source>
</evidence>
<keyword evidence="10" id="KW-0865">Zymogen</keyword>
<comment type="cofactor">
    <cofactor evidence="11">
        <name>Ca(2+)</name>
        <dbReference type="ChEBI" id="CHEBI:29108"/>
    </cofactor>
    <text evidence="11">Binds 1 Ca(2+) ion per subunit.</text>
</comment>
<keyword evidence="16" id="KW-1185">Reference proteome</keyword>
<evidence type="ECO:0000256" key="7">
    <source>
        <dbReference type="ARBA" id="ARBA00022801"/>
    </source>
</evidence>
<dbReference type="InterPro" id="IPR015366">
    <property type="entry name" value="S53_propep"/>
</dbReference>
<protein>
    <recommendedName>
        <fullName evidence="4">tripeptidyl-peptidase II</fullName>
        <ecNumber evidence="4">3.4.14.10</ecNumber>
    </recommendedName>
</protein>
<dbReference type="Pfam" id="PF09286">
    <property type="entry name" value="Pro-kuma_activ"/>
    <property type="match status" value="1"/>
</dbReference>
<evidence type="ECO:0000256" key="3">
    <source>
        <dbReference type="ARBA" id="ARBA00004239"/>
    </source>
</evidence>
<feature type="chain" id="PRO_5046223242" description="tripeptidyl-peptidase II" evidence="13">
    <location>
        <begin position="24"/>
        <end position="597"/>
    </location>
</feature>
<sequence length="597" mass="63551">MLGTRLFICASLTLFNLATFAASDGSSFHFSDAKPSTHSKRAMVLREKRDEVPYEFTETGVAHGDTILEFKIGLAPKDRSGLEKALFDVSTPGGPRYGQHLSVEEVNSYMSTHPSSVSAVSSWLSEYGIPESEIKIESKGSTGDWLALSVPVSVANELFNTEFRSFVHKRRGESAIRAMEYSIPHDLVEHIALVHPIVTFAMNGPGVLGVNLHAVGQVQSNVDANNVQMERIDESCATKVTPACLQALYGIPKTPATQASNRLGVPGIIQQWAQKADLRAFLKRYRPDMDPNTTYSLETLTGGEDPQGPGKAGSEANLDIEYTVGLATGVPTTFISAGCDNCDGAHGFLDVVEYISNQTNPPQTISMSYGFTEEEISSDLAKRICDAYMGLTARGVSIIFGSGDAGVSGAIPGNETTCISFRPTFPGGCPYITSVGGTEGIYPEVASNFSSGGFSSVFARPSFQEPFVSAYLDKLGDTYAGLYNASGRGFPDVAAQANNIQIVNGGNFTDIWGTSASGPIFASMIALVNDRLIEAGKPPLGYLNPFLYSNPQIFNDITIGNNPGCNTQGFNATEGWDPISGLGTPNFGALLLAAGIP</sequence>
<feature type="signal peptide" evidence="13">
    <location>
        <begin position="1"/>
        <end position="23"/>
    </location>
</feature>
<feature type="binding site" evidence="11">
    <location>
        <position position="577"/>
    </location>
    <ligand>
        <name>Ca(2+)</name>
        <dbReference type="ChEBI" id="CHEBI:29108"/>
    </ligand>
</feature>
<evidence type="ECO:0000256" key="4">
    <source>
        <dbReference type="ARBA" id="ARBA00012462"/>
    </source>
</evidence>
<dbReference type="InterPro" id="IPR030400">
    <property type="entry name" value="Sedolisin_dom"/>
</dbReference>
<dbReference type="Pfam" id="PF00082">
    <property type="entry name" value="Peptidase_S8"/>
    <property type="match status" value="1"/>
</dbReference>
<evidence type="ECO:0000256" key="13">
    <source>
        <dbReference type="SAM" id="SignalP"/>
    </source>
</evidence>
<dbReference type="PANTHER" id="PTHR14218:SF15">
    <property type="entry name" value="TRIPEPTIDYL-PEPTIDASE 1"/>
    <property type="match status" value="1"/>
</dbReference>
<keyword evidence="13" id="KW-0732">Signal</keyword>
<keyword evidence="5 11" id="KW-0645">Protease</keyword>
<evidence type="ECO:0000256" key="11">
    <source>
        <dbReference type="PROSITE-ProRule" id="PRU01032"/>
    </source>
</evidence>
<organism evidence="15 16">
    <name type="scientific">Marasmiellus scandens</name>
    <dbReference type="NCBI Taxonomy" id="2682957"/>
    <lineage>
        <taxon>Eukaryota</taxon>
        <taxon>Fungi</taxon>
        <taxon>Dikarya</taxon>
        <taxon>Basidiomycota</taxon>
        <taxon>Agaricomycotina</taxon>
        <taxon>Agaricomycetes</taxon>
        <taxon>Agaricomycetidae</taxon>
        <taxon>Agaricales</taxon>
        <taxon>Marasmiineae</taxon>
        <taxon>Omphalotaceae</taxon>
        <taxon>Marasmiellus</taxon>
    </lineage>
</organism>
<dbReference type="Proteomes" id="UP001498398">
    <property type="component" value="Unassembled WGS sequence"/>
</dbReference>
<evidence type="ECO:0000313" key="16">
    <source>
        <dbReference type="Proteomes" id="UP001498398"/>
    </source>
</evidence>
<evidence type="ECO:0000256" key="9">
    <source>
        <dbReference type="ARBA" id="ARBA00022837"/>
    </source>
</evidence>
<evidence type="ECO:0000256" key="8">
    <source>
        <dbReference type="ARBA" id="ARBA00022825"/>
    </source>
</evidence>
<evidence type="ECO:0000259" key="14">
    <source>
        <dbReference type="PROSITE" id="PS51695"/>
    </source>
</evidence>
<comment type="subcellular location">
    <subcellularLocation>
        <location evidence="3">Secreted</location>
        <location evidence="3">Extracellular space</location>
    </subcellularLocation>
</comment>
<feature type="domain" description="Peptidase S53" evidence="14">
    <location>
        <begin position="239"/>
        <end position="597"/>
    </location>
</feature>
<dbReference type="EMBL" id="JBANRG010000051">
    <property type="protein sequence ID" value="KAK7444288.1"/>
    <property type="molecule type" value="Genomic_DNA"/>
</dbReference>
<reference evidence="15 16" key="1">
    <citation type="submission" date="2024-01" db="EMBL/GenBank/DDBJ databases">
        <title>A draft genome for the cacao thread blight pathogen Marasmiellus scandens.</title>
        <authorList>
            <person name="Baruah I.K."/>
            <person name="Leung J."/>
            <person name="Bukari Y."/>
            <person name="Amoako-Attah I."/>
            <person name="Meinhardt L.W."/>
            <person name="Bailey B.A."/>
            <person name="Cohen S.P."/>
        </authorList>
    </citation>
    <scope>NUCLEOTIDE SEQUENCE [LARGE SCALE GENOMIC DNA]</scope>
    <source>
        <strain evidence="15 16">GH-19</strain>
    </source>
</reference>
<evidence type="ECO:0000256" key="6">
    <source>
        <dbReference type="ARBA" id="ARBA00022723"/>
    </source>
</evidence>
<dbReference type="Gene3D" id="3.40.50.200">
    <property type="entry name" value="Peptidase S8/S53 domain"/>
    <property type="match status" value="1"/>
</dbReference>
<feature type="binding site" evidence="11">
    <location>
        <position position="575"/>
    </location>
    <ligand>
        <name>Ca(2+)</name>
        <dbReference type="ChEBI" id="CHEBI:29108"/>
    </ligand>
</feature>
<dbReference type="CDD" id="cd11377">
    <property type="entry name" value="Pro-peptidase_S53"/>
    <property type="match status" value="1"/>
</dbReference>
<feature type="binding site" evidence="11">
    <location>
        <position position="557"/>
    </location>
    <ligand>
        <name>Ca(2+)</name>
        <dbReference type="ChEBI" id="CHEBI:29108"/>
    </ligand>
</feature>
<accession>A0ABR1J2G3</accession>
<keyword evidence="7 11" id="KW-0378">Hydrolase</keyword>
<gene>
    <name evidence="15" type="ORF">VKT23_015298</name>
</gene>
<dbReference type="SUPFAM" id="SSF52743">
    <property type="entry name" value="Subtilisin-like"/>
    <property type="match status" value="1"/>
</dbReference>
<dbReference type="InterPro" id="IPR050819">
    <property type="entry name" value="Tripeptidyl-peptidase_I"/>
</dbReference>
<proteinExistence type="predicted"/>
<evidence type="ECO:0000313" key="15">
    <source>
        <dbReference type="EMBL" id="KAK7444288.1"/>
    </source>
</evidence>
<keyword evidence="6 11" id="KW-0479">Metal-binding</keyword>
<evidence type="ECO:0000256" key="1">
    <source>
        <dbReference type="ARBA" id="ARBA00001910"/>
    </source>
</evidence>
<dbReference type="PANTHER" id="PTHR14218">
    <property type="entry name" value="PROTEASE S8 TRIPEPTIDYL PEPTIDASE I CLN2"/>
    <property type="match status" value="1"/>
</dbReference>
<feature type="region of interest" description="Disordered" evidence="12">
    <location>
        <begin position="293"/>
        <end position="314"/>
    </location>
</feature>